<gene>
    <name evidence="2" type="ORF">PLEPLA_LOCUS39941</name>
</gene>
<dbReference type="AlphaFoldDB" id="A0A9N7VPV8"/>
<evidence type="ECO:0000313" key="3">
    <source>
        <dbReference type="Proteomes" id="UP001153269"/>
    </source>
</evidence>
<organism evidence="2 3">
    <name type="scientific">Pleuronectes platessa</name>
    <name type="common">European plaice</name>
    <dbReference type="NCBI Taxonomy" id="8262"/>
    <lineage>
        <taxon>Eukaryota</taxon>
        <taxon>Metazoa</taxon>
        <taxon>Chordata</taxon>
        <taxon>Craniata</taxon>
        <taxon>Vertebrata</taxon>
        <taxon>Euteleostomi</taxon>
        <taxon>Actinopterygii</taxon>
        <taxon>Neopterygii</taxon>
        <taxon>Teleostei</taxon>
        <taxon>Neoteleostei</taxon>
        <taxon>Acanthomorphata</taxon>
        <taxon>Carangaria</taxon>
        <taxon>Pleuronectiformes</taxon>
        <taxon>Pleuronectoidei</taxon>
        <taxon>Pleuronectidae</taxon>
        <taxon>Pleuronectes</taxon>
    </lineage>
</organism>
<dbReference type="Proteomes" id="UP001153269">
    <property type="component" value="Unassembled WGS sequence"/>
</dbReference>
<reference evidence="2" key="1">
    <citation type="submission" date="2020-03" db="EMBL/GenBank/DDBJ databases">
        <authorList>
            <person name="Weist P."/>
        </authorList>
    </citation>
    <scope>NUCLEOTIDE SEQUENCE</scope>
</reference>
<proteinExistence type="predicted"/>
<evidence type="ECO:0000313" key="2">
    <source>
        <dbReference type="EMBL" id="CAB1452201.1"/>
    </source>
</evidence>
<name>A0A9N7VPV8_PLEPL</name>
<protein>
    <submittedName>
        <fullName evidence="2">Uncharacterized protein</fullName>
    </submittedName>
</protein>
<comment type="caution">
    <text evidence="2">The sequence shown here is derived from an EMBL/GenBank/DDBJ whole genome shotgun (WGS) entry which is preliminary data.</text>
</comment>
<feature type="region of interest" description="Disordered" evidence="1">
    <location>
        <begin position="102"/>
        <end position="153"/>
    </location>
</feature>
<keyword evidence="3" id="KW-1185">Reference proteome</keyword>
<evidence type="ECO:0000256" key="1">
    <source>
        <dbReference type="SAM" id="MobiDB-lite"/>
    </source>
</evidence>
<sequence length="175" mass="19236">MDEYDKLFEIQDEFEDQFADELEVLAQMEDEAPKADGHQTRAKGENISVIMHLLGEEPTTPQAKRQKQEQGVIKRLFSKSPTQGVTSQNAVAGRVHQCDALVRESGLPPTERRIRDKGSGNQSGTKLPGSTGLKGQLQDLEAESKSSYREAPSAGCVEISAPHRAAGQQCERWAC</sequence>
<accession>A0A9N7VPV8</accession>
<dbReference type="EMBL" id="CADEAL010004120">
    <property type="protein sequence ID" value="CAB1452201.1"/>
    <property type="molecule type" value="Genomic_DNA"/>
</dbReference>